<keyword evidence="7 8" id="KW-0472">Membrane</keyword>
<evidence type="ECO:0000256" key="4">
    <source>
        <dbReference type="ARBA" id="ARBA00022692"/>
    </source>
</evidence>
<keyword evidence="3" id="KW-0337">GPI-anchor biosynthesis</keyword>
<evidence type="ECO:0000256" key="7">
    <source>
        <dbReference type="ARBA" id="ARBA00023136"/>
    </source>
</evidence>
<protein>
    <submittedName>
        <fullName evidence="10">Fgf receptor activating protein</fullName>
    </submittedName>
</protein>
<keyword evidence="4 8" id="KW-0812">Transmembrane</keyword>
<evidence type="ECO:0000313" key="11">
    <source>
        <dbReference type="Proteomes" id="UP000242146"/>
    </source>
</evidence>
<name>A0A1X2GUH7_9FUNG</name>
<comment type="similarity">
    <text evidence="2">Belongs to the PGAP2 family.</text>
</comment>
<feature type="transmembrane region" description="Helical" evidence="8">
    <location>
        <begin position="21"/>
        <end position="47"/>
    </location>
</feature>
<dbReference type="Proteomes" id="UP000242146">
    <property type="component" value="Unassembled WGS sequence"/>
</dbReference>
<dbReference type="Pfam" id="PF10277">
    <property type="entry name" value="Frag1"/>
    <property type="match status" value="1"/>
</dbReference>
<comment type="caution">
    <text evidence="10">The sequence shown here is derived from an EMBL/GenBank/DDBJ whole genome shotgun (WGS) entry which is preliminary data.</text>
</comment>
<evidence type="ECO:0000256" key="1">
    <source>
        <dbReference type="ARBA" id="ARBA00004653"/>
    </source>
</evidence>
<reference evidence="10 11" key="1">
    <citation type="submission" date="2016-07" db="EMBL/GenBank/DDBJ databases">
        <title>Pervasive Adenine N6-methylation of Active Genes in Fungi.</title>
        <authorList>
            <consortium name="DOE Joint Genome Institute"/>
            <person name="Mondo S.J."/>
            <person name="Dannebaum R.O."/>
            <person name="Kuo R.C."/>
            <person name="Labutti K."/>
            <person name="Haridas S."/>
            <person name="Kuo A."/>
            <person name="Salamov A."/>
            <person name="Ahrendt S.R."/>
            <person name="Lipzen A."/>
            <person name="Sullivan W."/>
            <person name="Andreopoulos W.B."/>
            <person name="Clum A."/>
            <person name="Lindquist E."/>
            <person name="Daum C."/>
            <person name="Ramamoorthy G.K."/>
            <person name="Gryganskyi A."/>
            <person name="Culley D."/>
            <person name="Magnuson J.K."/>
            <person name="James T.Y."/>
            <person name="O'Malley M.A."/>
            <person name="Stajich J.E."/>
            <person name="Spatafora J.W."/>
            <person name="Visel A."/>
            <person name="Grigoriev I.V."/>
        </authorList>
    </citation>
    <scope>NUCLEOTIDE SEQUENCE [LARGE SCALE GENOMIC DNA]</scope>
    <source>
        <strain evidence="10 11">NRRL 3301</strain>
    </source>
</reference>
<dbReference type="InterPro" id="IPR039545">
    <property type="entry name" value="PGAP2"/>
</dbReference>
<keyword evidence="6" id="KW-0333">Golgi apparatus</keyword>
<dbReference type="GO" id="GO:0000139">
    <property type="term" value="C:Golgi membrane"/>
    <property type="evidence" value="ECO:0007669"/>
    <property type="project" value="UniProtKB-SubCell"/>
</dbReference>
<feature type="transmembrane region" description="Helical" evidence="8">
    <location>
        <begin position="145"/>
        <end position="165"/>
    </location>
</feature>
<evidence type="ECO:0000259" key="9">
    <source>
        <dbReference type="Pfam" id="PF10277"/>
    </source>
</evidence>
<comment type="subcellular location">
    <subcellularLocation>
        <location evidence="1">Golgi apparatus membrane</location>
        <topology evidence="1">Multi-pass membrane protein</topology>
    </subcellularLocation>
</comment>
<gene>
    <name evidence="10" type="ORF">DM01DRAFT_1380518</name>
</gene>
<evidence type="ECO:0000256" key="8">
    <source>
        <dbReference type="SAM" id="Phobius"/>
    </source>
</evidence>
<dbReference type="GO" id="GO:0005789">
    <property type="term" value="C:endoplasmic reticulum membrane"/>
    <property type="evidence" value="ECO:0007669"/>
    <property type="project" value="TreeGrafter"/>
</dbReference>
<sequence>MDSSFAYGHVNTKSIAKIPATFVPLSHTILGYCAFFVALVVGCYTQYEKIVQNQYYGYPQEYIPSVSATTGDRYPARAYFQILIALTSGPRFLLVYLWFLYSTRVARTSSVTLGKTLLAIGTLRTLACGGWVYITSTDDHDLHDIAMGLYLLCTLPWQWGVLCTSNKQVAGTTKWRRILLIAFFGSTPFMVYYFIQHKVHQVPGAYSMYAIFEWSLILYDIGFDAVSFLDFQSLEIVISDVMNITHKKEDV</sequence>
<dbReference type="PANTHER" id="PTHR12892:SF11">
    <property type="entry name" value="POST-GPI ATTACHMENT TO PROTEINS FACTOR 2"/>
    <property type="match status" value="1"/>
</dbReference>
<dbReference type="AlphaFoldDB" id="A0A1X2GUH7"/>
<feature type="domain" description="CWH43-like N-terminal" evidence="9">
    <location>
        <begin position="21"/>
        <end position="233"/>
    </location>
</feature>
<keyword evidence="11" id="KW-1185">Reference proteome</keyword>
<feature type="transmembrane region" description="Helical" evidence="8">
    <location>
        <begin position="113"/>
        <end position="133"/>
    </location>
</feature>
<dbReference type="GO" id="GO:0006506">
    <property type="term" value="P:GPI anchor biosynthetic process"/>
    <property type="evidence" value="ECO:0007669"/>
    <property type="project" value="UniProtKB-KW"/>
</dbReference>
<evidence type="ECO:0000256" key="3">
    <source>
        <dbReference type="ARBA" id="ARBA00022502"/>
    </source>
</evidence>
<evidence type="ECO:0000256" key="6">
    <source>
        <dbReference type="ARBA" id="ARBA00023034"/>
    </source>
</evidence>
<dbReference type="InterPro" id="IPR019402">
    <property type="entry name" value="CWH43_N"/>
</dbReference>
<proteinExistence type="inferred from homology"/>
<keyword evidence="10" id="KW-0675">Receptor</keyword>
<keyword evidence="5 8" id="KW-1133">Transmembrane helix</keyword>
<evidence type="ECO:0000313" key="10">
    <source>
        <dbReference type="EMBL" id="ORX61677.1"/>
    </source>
</evidence>
<dbReference type="EMBL" id="MCGT01000003">
    <property type="protein sequence ID" value="ORX61677.1"/>
    <property type="molecule type" value="Genomic_DNA"/>
</dbReference>
<dbReference type="PANTHER" id="PTHR12892">
    <property type="entry name" value="FGF RECEPTOR ACTIVATING PROTEIN 1"/>
    <property type="match status" value="1"/>
</dbReference>
<dbReference type="STRING" id="101127.A0A1X2GUH7"/>
<organism evidence="10 11">
    <name type="scientific">Hesseltinella vesiculosa</name>
    <dbReference type="NCBI Taxonomy" id="101127"/>
    <lineage>
        <taxon>Eukaryota</taxon>
        <taxon>Fungi</taxon>
        <taxon>Fungi incertae sedis</taxon>
        <taxon>Mucoromycota</taxon>
        <taxon>Mucoromycotina</taxon>
        <taxon>Mucoromycetes</taxon>
        <taxon>Mucorales</taxon>
        <taxon>Cunninghamellaceae</taxon>
        <taxon>Hesseltinella</taxon>
    </lineage>
</organism>
<accession>A0A1X2GUH7</accession>
<feature type="transmembrane region" description="Helical" evidence="8">
    <location>
        <begin position="177"/>
        <end position="195"/>
    </location>
</feature>
<feature type="transmembrane region" description="Helical" evidence="8">
    <location>
        <begin position="78"/>
        <end position="101"/>
    </location>
</feature>
<evidence type="ECO:0000256" key="5">
    <source>
        <dbReference type="ARBA" id="ARBA00022989"/>
    </source>
</evidence>
<dbReference type="OrthoDB" id="68581at2759"/>
<evidence type="ECO:0000256" key="2">
    <source>
        <dbReference type="ARBA" id="ARBA00007414"/>
    </source>
</evidence>